<keyword evidence="7" id="KW-1185">Reference proteome</keyword>
<dbReference type="InterPro" id="IPR023050">
    <property type="entry name" value="PyrR"/>
</dbReference>
<sequence>MAQKILATEKEIERTLRRLAHEILERHRGGGDLLLVGIRTGGVPLARRLQRLFQEIEGVKVPVGTLDISLYRDDWSRISFHPEVRATEIPVSLDDLEVLLVDDVIYTGRTVRAALDALMDFGRPRRVELAVLVDRGHRELPIEPNYAGFRVETRPEEHVNVLLKEIDGRDAVILETPSSS</sequence>
<comment type="function">
    <text evidence="4">Also displays a weak uracil phosphoribosyltransferase activity which is not physiologically significant.</text>
</comment>
<keyword evidence="2 4" id="KW-0805">Transcription regulation</keyword>
<comment type="similarity">
    <text evidence="1 4">Belongs to the purine/pyrimidine phosphoribosyltransferase family. PyrR subfamily.</text>
</comment>
<comment type="function">
    <text evidence="4">Regulates the transcription of the pyrimidine nucleotide (pyr) operon in response to exogenous pyrimidines.</text>
</comment>
<dbReference type="Proteomes" id="UP000501253">
    <property type="component" value="Chromosome"/>
</dbReference>
<gene>
    <name evidence="4 6" type="primary">pyrR</name>
    <name evidence="6" type="ORF">FVE67_03510</name>
</gene>
<protein>
    <recommendedName>
        <fullName evidence="4">Bifunctional protein PyrR</fullName>
    </recommendedName>
    <domain>
        <recommendedName>
            <fullName evidence="4">Pyrimidine operon regulatory protein</fullName>
        </recommendedName>
    </domain>
    <domain>
        <recommendedName>
            <fullName evidence="4">Uracil phosphoribosyltransferase</fullName>
            <shortName evidence="4">UPRTase</shortName>
            <ecNumber evidence="4">2.4.2.9</ecNumber>
        </recommendedName>
    </domain>
</protein>
<evidence type="ECO:0000313" key="6">
    <source>
        <dbReference type="EMBL" id="QJA05919.1"/>
    </source>
</evidence>
<dbReference type="NCBIfam" id="NF003549">
    <property type="entry name" value="PRK05205.1-5"/>
    <property type="match status" value="1"/>
</dbReference>
<comment type="catalytic activity">
    <reaction evidence="4">
        <text>UMP + diphosphate = 5-phospho-alpha-D-ribose 1-diphosphate + uracil</text>
        <dbReference type="Rhea" id="RHEA:13017"/>
        <dbReference type="ChEBI" id="CHEBI:17568"/>
        <dbReference type="ChEBI" id="CHEBI:33019"/>
        <dbReference type="ChEBI" id="CHEBI:57865"/>
        <dbReference type="ChEBI" id="CHEBI:58017"/>
        <dbReference type="EC" id="2.4.2.9"/>
    </reaction>
</comment>
<name>A0A6H1WRY6_9BACT</name>
<dbReference type="Gene3D" id="3.40.50.2020">
    <property type="match status" value="1"/>
</dbReference>
<dbReference type="HAMAP" id="MF_01219">
    <property type="entry name" value="PyrR"/>
    <property type="match status" value="1"/>
</dbReference>
<evidence type="ECO:0000313" key="7">
    <source>
        <dbReference type="Proteomes" id="UP000501253"/>
    </source>
</evidence>
<reference evidence="6 7" key="1">
    <citation type="submission" date="2019-08" db="EMBL/GenBank/DDBJ databases">
        <title>Complete genome sequence of Thermosulfurimonas marina SU872T, an anaerobic thermophilic chemolithoautotrophic bacterium isolated from a shallow marine hydrothermal vent.</title>
        <authorList>
            <person name="Allioux M."/>
            <person name="Jebbar M."/>
            <person name="Slobodkina G."/>
            <person name="Slobodkin A."/>
            <person name="Moalic Y."/>
            <person name="Frolova A."/>
            <person name="Shao Z."/>
            <person name="Alain K."/>
        </authorList>
    </citation>
    <scope>NUCLEOTIDE SEQUENCE [LARGE SCALE GENOMIC DNA]</scope>
    <source>
        <strain evidence="6 7">SU872</strain>
    </source>
</reference>
<dbReference type="Pfam" id="PF00156">
    <property type="entry name" value="Pribosyltran"/>
    <property type="match status" value="1"/>
</dbReference>
<evidence type="ECO:0000256" key="3">
    <source>
        <dbReference type="ARBA" id="ARBA00023163"/>
    </source>
</evidence>
<feature type="domain" description="Phosphoribosyltransferase" evidence="5">
    <location>
        <begin position="5"/>
        <end position="152"/>
    </location>
</feature>
<evidence type="ECO:0000256" key="2">
    <source>
        <dbReference type="ARBA" id="ARBA00023015"/>
    </source>
</evidence>
<dbReference type="AlphaFoldDB" id="A0A6H1WRY6"/>
<keyword evidence="4 6" id="KW-0328">Glycosyltransferase</keyword>
<keyword evidence="4 6" id="KW-0808">Transferase</keyword>
<evidence type="ECO:0000256" key="1">
    <source>
        <dbReference type="ARBA" id="ARBA00005565"/>
    </source>
</evidence>
<dbReference type="PANTHER" id="PTHR11608">
    <property type="entry name" value="BIFUNCTIONAL PROTEIN PYRR"/>
    <property type="match status" value="1"/>
</dbReference>
<dbReference type="InterPro" id="IPR000836">
    <property type="entry name" value="PRTase_dom"/>
</dbReference>
<dbReference type="CDD" id="cd06223">
    <property type="entry name" value="PRTases_typeI"/>
    <property type="match status" value="1"/>
</dbReference>
<dbReference type="RefSeq" id="WP_168719273.1">
    <property type="nucleotide sequence ID" value="NZ_CP042909.1"/>
</dbReference>
<dbReference type="InterPro" id="IPR029057">
    <property type="entry name" value="PRTase-like"/>
</dbReference>
<dbReference type="GO" id="GO:0004845">
    <property type="term" value="F:uracil phosphoribosyltransferase activity"/>
    <property type="evidence" value="ECO:0007669"/>
    <property type="project" value="UniProtKB-UniRule"/>
</dbReference>
<dbReference type="EMBL" id="CP042909">
    <property type="protein sequence ID" value="QJA05919.1"/>
    <property type="molecule type" value="Genomic_DNA"/>
</dbReference>
<dbReference type="KEGG" id="tmai:FVE67_03510"/>
<dbReference type="InterPro" id="IPR050137">
    <property type="entry name" value="PyrR_bifunctional"/>
</dbReference>
<dbReference type="EC" id="2.4.2.9" evidence="4"/>
<dbReference type="SUPFAM" id="SSF53271">
    <property type="entry name" value="PRTase-like"/>
    <property type="match status" value="1"/>
</dbReference>
<accession>A0A6H1WRY6</accession>
<evidence type="ECO:0000256" key="4">
    <source>
        <dbReference type="HAMAP-Rule" id="MF_01219"/>
    </source>
</evidence>
<proteinExistence type="inferred from homology"/>
<organism evidence="6 7">
    <name type="scientific">Thermosulfurimonas marina</name>
    <dbReference type="NCBI Taxonomy" id="2047767"/>
    <lineage>
        <taxon>Bacteria</taxon>
        <taxon>Pseudomonadati</taxon>
        <taxon>Thermodesulfobacteriota</taxon>
        <taxon>Thermodesulfobacteria</taxon>
        <taxon>Thermodesulfobacteriales</taxon>
        <taxon>Thermodesulfobacteriaceae</taxon>
        <taxon>Thermosulfurimonas</taxon>
    </lineage>
</organism>
<feature type="short sequence motif" description="PRPP-binding" evidence="4">
    <location>
        <begin position="98"/>
        <end position="110"/>
    </location>
</feature>
<keyword evidence="3 4" id="KW-0804">Transcription</keyword>
<dbReference type="GO" id="GO:0006355">
    <property type="term" value="P:regulation of DNA-templated transcription"/>
    <property type="evidence" value="ECO:0007669"/>
    <property type="project" value="UniProtKB-UniRule"/>
</dbReference>
<evidence type="ECO:0000259" key="5">
    <source>
        <dbReference type="Pfam" id="PF00156"/>
    </source>
</evidence>
<dbReference type="FunFam" id="3.40.50.2020:FF:000020">
    <property type="entry name" value="Bifunctional protein PyrR"/>
    <property type="match status" value="1"/>
</dbReference>
<dbReference type="PANTHER" id="PTHR11608:SF0">
    <property type="entry name" value="BIFUNCTIONAL PROTEIN PYRR"/>
    <property type="match status" value="1"/>
</dbReference>
<dbReference type="NCBIfam" id="NF003545">
    <property type="entry name" value="PRK05205.1-1"/>
    <property type="match status" value="1"/>
</dbReference>